<dbReference type="AlphaFoldDB" id="A0A2D4H8N3"/>
<proteinExistence type="predicted"/>
<reference evidence="1" key="2">
    <citation type="submission" date="2017-11" db="EMBL/GenBank/DDBJ databases">
        <title>Coralsnake Venomics: Analyses of Venom Gland Transcriptomes and Proteomes of Six Brazilian Taxa.</title>
        <authorList>
            <person name="Aird S.D."/>
            <person name="Jorge da Silva N."/>
            <person name="Qiu L."/>
            <person name="Villar-Briones A."/>
            <person name="Aparecida-Saddi V."/>
            <person name="Campos-Telles M.P."/>
            <person name="Grau M."/>
            <person name="Mikheyev A.S."/>
        </authorList>
    </citation>
    <scope>NUCLEOTIDE SEQUENCE</scope>
    <source>
        <tissue evidence="1">Venom_gland</tissue>
    </source>
</reference>
<evidence type="ECO:0008006" key="2">
    <source>
        <dbReference type="Google" id="ProtNLM"/>
    </source>
</evidence>
<accession>A0A2D4H8N3</accession>
<evidence type="ECO:0000313" key="1">
    <source>
        <dbReference type="EMBL" id="LAA68338.1"/>
    </source>
</evidence>
<sequence length="108" mass="11640">MIYLSSSPFIVSMNLSPAETVDMDIPGLTYFLPVVYPDSQCFPSAMPLLVYPHRDLVSHGVLASPFLTDSKNLSSIALICVVDAPLSVNQGDFVAVAILVPLETDPED</sequence>
<name>A0A2D4H8N3_MICLE</name>
<reference evidence="1" key="1">
    <citation type="submission" date="2017-07" db="EMBL/GenBank/DDBJ databases">
        <authorList>
            <person name="Mikheyev A."/>
            <person name="Grau M."/>
        </authorList>
    </citation>
    <scope>NUCLEOTIDE SEQUENCE</scope>
    <source>
        <tissue evidence="1">Venom_gland</tissue>
    </source>
</reference>
<dbReference type="EMBL" id="IACK01009988">
    <property type="protein sequence ID" value="LAA68338.1"/>
    <property type="molecule type" value="Transcribed_RNA"/>
</dbReference>
<organism evidence="1">
    <name type="scientific">Micrurus lemniscatus lemniscatus</name>
    <dbReference type="NCBI Taxonomy" id="129467"/>
    <lineage>
        <taxon>Eukaryota</taxon>
        <taxon>Metazoa</taxon>
        <taxon>Chordata</taxon>
        <taxon>Craniata</taxon>
        <taxon>Vertebrata</taxon>
        <taxon>Euteleostomi</taxon>
        <taxon>Lepidosauria</taxon>
        <taxon>Squamata</taxon>
        <taxon>Bifurcata</taxon>
        <taxon>Unidentata</taxon>
        <taxon>Episquamata</taxon>
        <taxon>Toxicofera</taxon>
        <taxon>Serpentes</taxon>
        <taxon>Colubroidea</taxon>
        <taxon>Elapidae</taxon>
        <taxon>Elapinae</taxon>
        <taxon>Micrurus</taxon>
    </lineage>
</organism>
<protein>
    <recommendedName>
        <fullName evidence="2">dUTPase-like domain-containing protein</fullName>
    </recommendedName>
</protein>